<evidence type="ECO:0000256" key="3">
    <source>
        <dbReference type="ARBA" id="ARBA00022650"/>
    </source>
</evidence>
<dbReference type="HAMAP" id="MF_00456">
    <property type="entry name" value="ProB"/>
    <property type="match status" value="1"/>
</dbReference>
<keyword evidence="11" id="KW-1185">Reference proteome</keyword>
<feature type="compositionally biased region" description="Basic and acidic residues" evidence="8">
    <location>
        <begin position="567"/>
        <end position="578"/>
    </location>
</feature>
<dbReference type="GO" id="GO:0003723">
    <property type="term" value="F:RNA binding"/>
    <property type="evidence" value="ECO:0007669"/>
    <property type="project" value="InterPro"/>
</dbReference>
<dbReference type="PROSITE" id="PS00902">
    <property type="entry name" value="GLUTAMATE_5_KINASE"/>
    <property type="match status" value="1"/>
</dbReference>
<protein>
    <recommendedName>
        <fullName evidence="9">PUA domain-containing protein</fullName>
    </recommendedName>
</protein>
<comment type="caution">
    <text evidence="10">The sequence shown here is derived from an EMBL/GenBank/DDBJ whole genome shotgun (WGS) entry which is preliminary data.</text>
</comment>
<reference evidence="10 11" key="1">
    <citation type="submission" date="2023-10" db="EMBL/GenBank/DDBJ databases">
        <authorList>
            <person name="Maclean D."/>
            <person name="Macfadyen A."/>
        </authorList>
    </citation>
    <scope>NUCLEOTIDE SEQUENCE [LARGE SCALE GENOMIC DNA]</scope>
</reference>
<evidence type="ECO:0000259" key="9">
    <source>
        <dbReference type="SMART" id="SM00359"/>
    </source>
</evidence>
<feature type="region of interest" description="Disordered" evidence="8">
    <location>
        <begin position="400"/>
        <end position="477"/>
    </location>
</feature>
<dbReference type="InterPro" id="IPR036393">
    <property type="entry name" value="AceGlu_kinase-like_sf"/>
</dbReference>
<dbReference type="InterPro" id="IPR041739">
    <property type="entry name" value="G5K_ProB"/>
</dbReference>
<evidence type="ECO:0000256" key="5">
    <source>
        <dbReference type="ARBA" id="ARBA00022741"/>
    </source>
</evidence>
<organism evidence="10 11">
    <name type="scientific">Coccomyxa viridis</name>
    <dbReference type="NCBI Taxonomy" id="1274662"/>
    <lineage>
        <taxon>Eukaryota</taxon>
        <taxon>Viridiplantae</taxon>
        <taxon>Chlorophyta</taxon>
        <taxon>core chlorophytes</taxon>
        <taxon>Trebouxiophyceae</taxon>
        <taxon>Trebouxiophyceae incertae sedis</taxon>
        <taxon>Coccomyxaceae</taxon>
        <taxon>Coccomyxa</taxon>
    </lineage>
</organism>
<dbReference type="PANTHER" id="PTHR43654:SF3">
    <property type="entry name" value="GLUTAMATE 5-KINASE"/>
    <property type="match status" value="1"/>
</dbReference>
<dbReference type="SUPFAM" id="SSF53633">
    <property type="entry name" value="Carbamate kinase-like"/>
    <property type="match status" value="1"/>
</dbReference>
<dbReference type="CDD" id="cd21157">
    <property type="entry name" value="PUA_G5K"/>
    <property type="match status" value="1"/>
</dbReference>
<dbReference type="InterPro" id="IPR015947">
    <property type="entry name" value="PUA-like_sf"/>
</dbReference>
<dbReference type="PROSITE" id="PS50890">
    <property type="entry name" value="PUA"/>
    <property type="match status" value="1"/>
</dbReference>
<feature type="compositionally biased region" description="Basic and acidic residues" evidence="8">
    <location>
        <begin position="406"/>
        <end position="426"/>
    </location>
</feature>
<dbReference type="InterPro" id="IPR001048">
    <property type="entry name" value="Asp/Glu/Uridylate_kinase"/>
</dbReference>
<dbReference type="AlphaFoldDB" id="A0AAV1HVE7"/>
<keyword evidence="6" id="KW-0418">Kinase</keyword>
<keyword evidence="3" id="KW-0641">Proline biosynthesis</keyword>
<feature type="region of interest" description="Disordered" evidence="8">
    <location>
        <begin position="567"/>
        <end position="713"/>
    </location>
</feature>
<dbReference type="PRINTS" id="PR00474">
    <property type="entry name" value="GLU5KINASE"/>
</dbReference>
<dbReference type="InterPro" id="IPR005715">
    <property type="entry name" value="Glu_5kinase/COase_Synthase"/>
</dbReference>
<dbReference type="SMART" id="SM00359">
    <property type="entry name" value="PUA"/>
    <property type="match status" value="1"/>
</dbReference>
<accession>A0AAV1HVE7</accession>
<feature type="region of interest" description="Disordered" evidence="8">
    <location>
        <begin position="520"/>
        <end position="544"/>
    </location>
</feature>
<dbReference type="Pfam" id="PF01472">
    <property type="entry name" value="PUA"/>
    <property type="match status" value="1"/>
</dbReference>
<name>A0AAV1HVE7_9CHLO</name>
<dbReference type="Gene3D" id="3.40.1160.10">
    <property type="entry name" value="Acetylglutamate kinase-like"/>
    <property type="match status" value="2"/>
</dbReference>
<evidence type="ECO:0000256" key="7">
    <source>
        <dbReference type="ARBA" id="ARBA00022840"/>
    </source>
</evidence>
<dbReference type="InterPro" id="IPR002478">
    <property type="entry name" value="PUA"/>
</dbReference>
<keyword evidence="4" id="KW-0808">Transferase</keyword>
<feature type="compositionally biased region" description="Basic and acidic residues" evidence="8">
    <location>
        <begin position="585"/>
        <end position="625"/>
    </location>
</feature>
<dbReference type="EMBL" id="CAUYUE010000002">
    <property type="protein sequence ID" value="CAK0747311.1"/>
    <property type="molecule type" value="Genomic_DNA"/>
</dbReference>
<dbReference type="CDD" id="cd04242">
    <property type="entry name" value="AAK_G5K_ProB"/>
    <property type="match status" value="1"/>
</dbReference>
<sequence>MGAMKDRAGPHRLTIVIKVGTSSLVRPEQNTLNLSNLARLCEVVRELNAQKHRVVIVSSGAVGVGAQRLGLSSRPSKLPQKQALAAVGQVHLMRFYDDFFSALGLTCAQVLLSLGNLANRMQYLNASNTFTELFSYGTVPIVNENDTVAVEELRIGDNDTLSAQVATMVRADWLFLLTDVSCLYTANPSVDPSAEPIHEVRDIAALQVDTSAPGTEWGTGGMATKLTAARLATAAGCHMAICEATQPESIASVLRGEKIGTVFYPQLQSLKGRKRWILSVPVRGAVRMDAGAVRAVEARGKSLFSAGLVGVSGDFSAQDAVQLCDAAGRELGRGLCNYSAAEVERIKGLSSKDFVTELGYLGCEEIFHRDNICLLQRPHSSLSEANLVAAGEQQADTALVNGLSSGDDRGHSSPDNGSDRDMRQADAEAADGDQQECPQLAAGKPESSARDAEAAYSTHQNRPQPELGKPKQHPTLASRDEDCFQEAGAEEVGFKFRGVSIPGRSRQTSDDLGSRLAVLRDRDQSHSQQADSLARHSWAGEYSSSGPARVHVLHCIEEQKWHEDLDASLKAGSDDGRRMRTNSDVMERLKQIRDEGPDRTGPADKEHRDREPDMAGPSDKEHQEWMAKLAHASAVELAAEAGEPPEAGSGHVRSPPCSPAQPGQGRAPWKASSQQAIPLKGRRQHGSSNALSLMHMSPSPAAYDVNQEGWLPR</sequence>
<keyword evidence="2" id="KW-0028">Amino-acid biosynthesis</keyword>
<dbReference type="InterPro" id="IPR019797">
    <property type="entry name" value="Glutamate_5-kinase_CS"/>
</dbReference>
<evidence type="ECO:0000256" key="8">
    <source>
        <dbReference type="SAM" id="MobiDB-lite"/>
    </source>
</evidence>
<dbReference type="GO" id="GO:0005829">
    <property type="term" value="C:cytosol"/>
    <property type="evidence" value="ECO:0007669"/>
    <property type="project" value="TreeGrafter"/>
</dbReference>
<dbReference type="Pfam" id="PF00696">
    <property type="entry name" value="AA_kinase"/>
    <property type="match status" value="1"/>
</dbReference>
<dbReference type="GO" id="GO:0005524">
    <property type="term" value="F:ATP binding"/>
    <property type="evidence" value="ECO:0007669"/>
    <property type="project" value="UniProtKB-KW"/>
</dbReference>
<keyword evidence="1" id="KW-0963">Cytoplasm</keyword>
<feature type="compositionally biased region" description="Low complexity" evidence="8">
    <location>
        <begin position="627"/>
        <end position="648"/>
    </location>
</feature>
<keyword evidence="7" id="KW-0067">ATP-binding</keyword>
<proteinExistence type="inferred from homology"/>
<dbReference type="InterPro" id="IPR036974">
    <property type="entry name" value="PUA_sf"/>
</dbReference>
<dbReference type="PANTHER" id="PTHR43654">
    <property type="entry name" value="GLUTAMATE 5-KINASE"/>
    <property type="match status" value="1"/>
</dbReference>
<keyword evidence="5" id="KW-0547">Nucleotide-binding</keyword>
<dbReference type="NCBIfam" id="TIGR01027">
    <property type="entry name" value="proB"/>
    <property type="match status" value="1"/>
</dbReference>
<evidence type="ECO:0000256" key="6">
    <source>
        <dbReference type="ARBA" id="ARBA00022777"/>
    </source>
</evidence>
<dbReference type="Proteomes" id="UP001314263">
    <property type="component" value="Unassembled WGS sequence"/>
</dbReference>
<feature type="domain" description="PUA" evidence="9">
    <location>
        <begin position="284"/>
        <end position="363"/>
    </location>
</feature>
<dbReference type="FunFam" id="3.40.1160.10:FF:000018">
    <property type="entry name" value="Glutamate 5-kinase"/>
    <property type="match status" value="1"/>
</dbReference>
<dbReference type="Gene3D" id="2.30.130.10">
    <property type="entry name" value="PUA domain"/>
    <property type="match status" value="1"/>
</dbReference>
<evidence type="ECO:0000313" key="10">
    <source>
        <dbReference type="EMBL" id="CAK0747311.1"/>
    </source>
</evidence>
<evidence type="ECO:0000256" key="2">
    <source>
        <dbReference type="ARBA" id="ARBA00022605"/>
    </source>
</evidence>
<dbReference type="InterPro" id="IPR001057">
    <property type="entry name" value="Glu/AcGlu_kinase"/>
</dbReference>
<dbReference type="GO" id="GO:0009084">
    <property type="term" value="P:glutamine family amino acid biosynthetic process"/>
    <property type="evidence" value="ECO:0007669"/>
    <property type="project" value="UniProtKB-ARBA"/>
</dbReference>
<evidence type="ECO:0000256" key="1">
    <source>
        <dbReference type="ARBA" id="ARBA00022490"/>
    </source>
</evidence>
<gene>
    <name evidence="10" type="ORF">CVIRNUC_001756</name>
</gene>
<dbReference type="GO" id="GO:0004349">
    <property type="term" value="F:glutamate 5-kinase activity"/>
    <property type="evidence" value="ECO:0007669"/>
    <property type="project" value="InterPro"/>
</dbReference>
<evidence type="ECO:0000313" key="11">
    <source>
        <dbReference type="Proteomes" id="UP001314263"/>
    </source>
</evidence>
<dbReference type="SUPFAM" id="SSF88697">
    <property type="entry name" value="PUA domain-like"/>
    <property type="match status" value="1"/>
</dbReference>
<evidence type="ECO:0000256" key="4">
    <source>
        <dbReference type="ARBA" id="ARBA00022679"/>
    </source>
</evidence>